<dbReference type="RefSeq" id="WP_185047634.1">
    <property type="nucleotide sequence ID" value="NZ_BAABIX010000013.1"/>
</dbReference>
<gene>
    <name evidence="1" type="ORF">HNP84_000495</name>
</gene>
<comment type="caution">
    <text evidence="1">The sequence shown here is derived from an EMBL/GenBank/DDBJ whole genome shotgun (WGS) entry which is preliminary data.</text>
</comment>
<dbReference type="SUPFAM" id="SSF48452">
    <property type="entry name" value="TPR-like"/>
    <property type="match status" value="1"/>
</dbReference>
<dbReference type="SUPFAM" id="SSF54593">
    <property type="entry name" value="Glyoxalase/Bleomycin resistance protein/Dihydroxybiphenyl dioxygenase"/>
    <property type="match status" value="1"/>
</dbReference>
<reference evidence="1 2" key="1">
    <citation type="submission" date="2020-08" db="EMBL/GenBank/DDBJ databases">
        <title>Genomic Encyclopedia of Type Strains, Phase IV (KMG-IV): sequencing the most valuable type-strain genomes for metagenomic binning, comparative biology and taxonomic classification.</title>
        <authorList>
            <person name="Goeker M."/>
        </authorList>
    </citation>
    <scope>NUCLEOTIDE SEQUENCE [LARGE SCALE GENOMIC DNA]</scope>
    <source>
        <strain evidence="1 2">DSM 45615</strain>
    </source>
</reference>
<dbReference type="EMBL" id="JACHGN010000001">
    <property type="protein sequence ID" value="MBB5130807.1"/>
    <property type="molecule type" value="Genomic_DNA"/>
</dbReference>
<dbReference type="InterPro" id="IPR011990">
    <property type="entry name" value="TPR-like_helical_dom_sf"/>
</dbReference>
<evidence type="ECO:0000313" key="1">
    <source>
        <dbReference type="EMBL" id="MBB5130807.1"/>
    </source>
</evidence>
<keyword evidence="2" id="KW-1185">Reference proteome</keyword>
<dbReference type="Gene3D" id="3.10.180.10">
    <property type="entry name" value="2,3-Dihydroxybiphenyl 1,2-Dioxygenase, domain 1"/>
    <property type="match status" value="1"/>
</dbReference>
<dbReference type="InterPro" id="IPR029068">
    <property type="entry name" value="Glyas_Bleomycin-R_OHBP_Dase"/>
</dbReference>
<protein>
    <recommendedName>
        <fullName evidence="3">VOC family protein</fullName>
    </recommendedName>
</protein>
<evidence type="ECO:0000313" key="2">
    <source>
        <dbReference type="Proteomes" id="UP000578449"/>
    </source>
</evidence>
<organism evidence="1 2">
    <name type="scientific">Thermocatellispora tengchongensis</name>
    <dbReference type="NCBI Taxonomy" id="1073253"/>
    <lineage>
        <taxon>Bacteria</taxon>
        <taxon>Bacillati</taxon>
        <taxon>Actinomycetota</taxon>
        <taxon>Actinomycetes</taxon>
        <taxon>Streptosporangiales</taxon>
        <taxon>Streptosporangiaceae</taxon>
        <taxon>Thermocatellispora</taxon>
    </lineage>
</organism>
<sequence length="237" mass="26091">MANEKTVPALPCQSIDDVEEFYTALGFTRTYRQSRPNPYLALQREDIHLHFFGMPDFNPEESYGTCIVLVPDTGELFRAFAAGMRAAYGKLLVSGIPRMTRPRKRKNVDNLTGFTIVDPGGNWIRIFPSDEDAGGREPATSKLATALQNAVVMGDSHGDHRQAAKILDGALARAKDAPNVDLVEALLYRAEIALTLSDPERARELLTRVREIPLSASERERLAEPLSGVPDLEAALS</sequence>
<evidence type="ECO:0008006" key="3">
    <source>
        <dbReference type="Google" id="ProtNLM"/>
    </source>
</evidence>
<name>A0A840P0L0_9ACTN</name>
<accession>A0A840P0L0</accession>
<dbReference type="AlphaFoldDB" id="A0A840P0L0"/>
<dbReference type="Proteomes" id="UP000578449">
    <property type="component" value="Unassembled WGS sequence"/>
</dbReference>
<proteinExistence type="predicted"/>